<dbReference type="Proteomes" id="UP000789366">
    <property type="component" value="Unassembled WGS sequence"/>
</dbReference>
<dbReference type="EMBL" id="CAJVPW010004897">
    <property type="protein sequence ID" value="CAG8546864.1"/>
    <property type="molecule type" value="Genomic_DNA"/>
</dbReference>
<reference evidence="1" key="1">
    <citation type="submission" date="2021-06" db="EMBL/GenBank/DDBJ databases">
        <authorList>
            <person name="Kallberg Y."/>
            <person name="Tangrot J."/>
            <person name="Rosling A."/>
        </authorList>
    </citation>
    <scope>NUCLEOTIDE SEQUENCE</scope>
    <source>
        <strain evidence="1">28 12/20/2015</strain>
    </source>
</reference>
<evidence type="ECO:0000313" key="1">
    <source>
        <dbReference type="EMBL" id="CAG8546864.1"/>
    </source>
</evidence>
<feature type="non-terminal residue" evidence="1">
    <location>
        <position position="1"/>
    </location>
</feature>
<organism evidence="1 2">
    <name type="scientific">Cetraspora pellucida</name>
    <dbReference type="NCBI Taxonomy" id="1433469"/>
    <lineage>
        <taxon>Eukaryota</taxon>
        <taxon>Fungi</taxon>
        <taxon>Fungi incertae sedis</taxon>
        <taxon>Mucoromycota</taxon>
        <taxon>Glomeromycotina</taxon>
        <taxon>Glomeromycetes</taxon>
        <taxon>Diversisporales</taxon>
        <taxon>Gigasporaceae</taxon>
        <taxon>Cetraspora</taxon>
    </lineage>
</organism>
<accession>A0ACA9LU76</accession>
<sequence>KYKIKISNIDPVFYDLKCSDYDNATTSTSQTFKESIERDEAGANIVVCDDCPQKYSTNTSTEILAEHLNKIHNYGITLKQKRYLVQKPYSKDDTVHIEECESSVLDFFIGDQILFNTAETTEYLSGSSYPTISDVRLTISELIRHFDQFINDRTYLNEECIVADSIHYKLNKYWSLLDEQIIIAAILDPSSKLKTFSSEEKRIAAIAKLHQEII</sequence>
<keyword evidence="2" id="KW-1185">Reference proteome</keyword>
<comment type="caution">
    <text evidence="1">The sequence shown here is derived from an EMBL/GenBank/DDBJ whole genome shotgun (WGS) entry which is preliminary data.</text>
</comment>
<evidence type="ECO:0000313" key="2">
    <source>
        <dbReference type="Proteomes" id="UP000789366"/>
    </source>
</evidence>
<name>A0ACA9LU76_9GLOM</name>
<gene>
    <name evidence="1" type="ORF">SPELUC_LOCUS5040</name>
</gene>
<proteinExistence type="predicted"/>
<protein>
    <submittedName>
        <fullName evidence="1">16907_t:CDS:1</fullName>
    </submittedName>
</protein>